<dbReference type="Gene3D" id="2.30.30.940">
    <property type="match status" value="1"/>
</dbReference>
<dbReference type="EMBL" id="JBEPTQ010000002">
    <property type="protein sequence ID" value="MET4720791.1"/>
    <property type="molecule type" value="Genomic_DNA"/>
</dbReference>
<evidence type="ECO:0000313" key="1">
    <source>
        <dbReference type="EMBL" id="MET4720791.1"/>
    </source>
</evidence>
<dbReference type="Proteomes" id="UP001549291">
    <property type="component" value="Unassembled WGS sequence"/>
</dbReference>
<sequence>MEGAAGSGKTTTLKVVVDGYVAAGKTVRGGAIAHRTAAMLRSELGIDATAIERLLAQIKSGQHILDRNTVLLIDECGQVGSRTMNELVTAVARTGAKLVLVGDREQLQPISAGPALKILSAVTQPTRVDKIVRQRETWAQDAARAFAKGNAAAGLEAYAVRGLLLGCAGARATIRSAVDRYMDVQARLPDQKHLLIAKSNKTVRALNTEIRSRLRDADILSGPDHVVVAGDASGCRFRLHLAVGDRIRFGIRQDKIGTGVINGTVGRVEKIEDIDGEHLLIHATVDGKTVEFSTEALRDGSGRVRLSHDLAVTAYSAQGLTAETATVVLGSEYDRHQSYVAVSRARGETQIFYDQSLLAVQATGEQELRLRQSELTDNTEMAYLAAKLSRANLKTSTLALTGDAEIFREQRRRERDRSEFSI</sequence>
<evidence type="ECO:0000313" key="2">
    <source>
        <dbReference type="Proteomes" id="UP001549291"/>
    </source>
</evidence>
<dbReference type="Pfam" id="PF13604">
    <property type="entry name" value="AAA_30"/>
    <property type="match status" value="1"/>
</dbReference>
<reference evidence="1 2" key="1">
    <citation type="submission" date="2024-06" db="EMBL/GenBank/DDBJ databases">
        <title>Genomic Encyclopedia of Type Strains, Phase V (KMG-V): Genome sequencing to study the core and pangenomes of soil and plant-associated prokaryotes.</title>
        <authorList>
            <person name="Whitman W."/>
        </authorList>
    </citation>
    <scope>NUCLEOTIDE SEQUENCE [LARGE SCALE GENOMIC DNA]</scope>
    <source>
        <strain evidence="1 2">USDA 160</strain>
    </source>
</reference>
<gene>
    <name evidence="1" type="ORF">ABIF63_004897</name>
</gene>
<organism evidence="1 2">
    <name type="scientific">Bradyrhizobium japonicum</name>
    <dbReference type="NCBI Taxonomy" id="375"/>
    <lineage>
        <taxon>Bacteria</taxon>
        <taxon>Pseudomonadati</taxon>
        <taxon>Pseudomonadota</taxon>
        <taxon>Alphaproteobacteria</taxon>
        <taxon>Hyphomicrobiales</taxon>
        <taxon>Nitrobacteraceae</taxon>
        <taxon>Bradyrhizobium</taxon>
    </lineage>
</organism>
<dbReference type="InterPro" id="IPR027417">
    <property type="entry name" value="P-loop_NTPase"/>
</dbReference>
<name>A0ABV2RV53_BRAJP</name>
<proteinExistence type="predicted"/>
<keyword evidence="2" id="KW-1185">Reference proteome</keyword>
<accession>A0ABV2RV53</accession>
<dbReference type="Gene3D" id="3.40.50.300">
    <property type="entry name" value="P-loop containing nucleotide triphosphate hydrolases"/>
    <property type="match status" value="2"/>
</dbReference>
<comment type="caution">
    <text evidence="1">The sequence shown here is derived from an EMBL/GenBank/DDBJ whole genome shotgun (WGS) entry which is preliminary data.</text>
</comment>
<dbReference type="SUPFAM" id="SSF52540">
    <property type="entry name" value="P-loop containing nucleoside triphosphate hydrolases"/>
    <property type="match status" value="2"/>
</dbReference>
<protein>
    <submittedName>
        <fullName evidence="1">ATP-dependent exoDNAse (Exonuclease V) alpha subunit</fullName>
    </submittedName>
</protein>